<organism evidence="2 3">
    <name type="scientific">Actinoplanes couchii</name>
    <dbReference type="NCBI Taxonomy" id="403638"/>
    <lineage>
        <taxon>Bacteria</taxon>
        <taxon>Bacillati</taxon>
        <taxon>Actinomycetota</taxon>
        <taxon>Actinomycetes</taxon>
        <taxon>Micromonosporales</taxon>
        <taxon>Micromonosporaceae</taxon>
        <taxon>Actinoplanes</taxon>
    </lineage>
</organism>
<gene>
    <name evidence="2" type="ORF">Aco03nite_033840</name>
</gene>
<reference evidence="2 3" key="1">
    <citation type="submission" date="2021-01" db="EMBL/GenBank/DDBJ databases">
        <title>Whole genome shotgun sequence of Actinoplanes couchii NBRC 106145.</title>
        <authorList>
            <person name="Komaki H."/>
            <person name="Tamura T."/>
        </authorList>
    </citation>
    <scope>NUCLEOTIDE SEQUENCE [LARGE SCALE GENOMIC DNA]</scope>
    <source>
        <strain evidence="2 3">NBRC 106145</strain>
    </source>
</reference>
<keyword evidence="1" id="KW-0472">Membrane</keyword>
<keyword evidence="1" id="KW-1133">Transmembrane helix</keyword>
<evidence type="ECO:0000313" key="3">
    <source>
        <dbReference type="Proteomes" id="UP000612282"/>
    </source>
</evidence>
<dbReference type="Proteomes" id="UP000612282">
    <property type="component" value="Unassembled WGS sequence"/>
</dbReference>
<evidence type="ECO:0000256" key="1">
    <source>
        <dbReference type="SAM" id="Phobius"/>
    </source>
</evidence>
<proteinExistence type="predicted"/>
<name>A0ABQ3X8Z7_9ACTN</name>
<comment type="caution">
    <text evidence="2">The sequence shown here is derived from an EMBL/GenBank/DDBJ whole genome shotgun (WGS) entry which is preliminary data.</text>
</comment>
<keyword evidence="3" id="KW-1185">Reference proteome</keyword>
<feature type="transmembrane region" description="Helical" evidence="1">
    <location>
        <begin position="98"/>
        <end position="119"/>
    </location>
</feature>
<feature type="transmembrane region" description="Helical" evidence="1">
    <location>
        <begin position="71"/>
        <end position="92"/>
    </location>
</feature>
<evidence type="ECO:0008006" key="4">
    <source>
        <dbReference type="Google" id="ProtNLM"/>
    </source>
</evidence>
<accession>A0ABQ3X8Z7</accession>
<dbReference type="EMBL" id="BOMG01000044">
    <property type="protein sequence ID" value="GID54980.1"/>
    <property type="molecule type" value="Genomic_DNA"/>
</dbReference>
<sequence length="189" mass="20464">MREDPFSGEARPRLGRIARDLDAVVTDAQSRDWVADRADRLGFARLGQVRQQVRVAAGRGRTLPGAEVDPVAVLLGGTAGVLVAGAVLWGLGGAVVGPLLLALVSVVGLWGGLISVVVLRRLRRRWDRVDPGGPAAIDDPYRYAAFRRRIEACAAAARGHRSRRRRATAIDLEHALDWLSAAQTELPRR</sequence>
<protein>
    <recommendedName>
        <fullName evidence="4">Transmembrane protein</fullName>
    </recommendedName>
</protein>
<evidence type="ECO:0000313" key="2">
    <source>
        <dbReference type="EMBL" id="GID54980.1"/>
    </source>
</evidence>
<keyword evidence="1" id="KW-0812">Transmembrane</keyword>